<evidence type="ECO:0000256" key="7">
    <source>
        <dbReference type="RuleBase" id="RU363039"/>
    </source>
</evidence>
<keyword evidence="4 7" id="KW-0648">Protein biosynthesis</keyword>
<feature type="domain" description="Methionyl/Leucyl tRNA synthetase" evidence="8">
    <location>
        <begin position="7"/>
        <end position="365"/>
    </location>
</feature>
<dbReference type="InterPro" id="IPR014729">
    <property type="entry name" value="Rossmann-like_a/b/a_fold"/>
</dbReference>
<dbReference type="GO" id="GO:0005829">
    <property type="term" value="C:cytosol"/>
    <property type="evidence" value="ECO:0007669"/>
    <property type="project" value="TreeGrafter"/>
</dbReference>
<evidence type="ECO:0000256" key="6">
    <source>
        <dbReference type="ARBA" id="ARBA00047364"/>
    </source>
</evidence>
<evidence type="ECO:0000256" key="2">
    <source>
        <dbReference type="ARBA" id="ARBA00022741"/>
    </source>
</evidence>
<dbReference type="PANTHER" id="PTHR45765">
    <property type="entry name" value="METHIONINE--TRNA LIGASE"/>
    <property type="match status" value="1"/>
</dbReference>
<evidence type="ECO:0000256" key="1">
    <source>
        <dbReference type="ARBA" id="ARBA00022598"/>
    </source>
</evidence>
<dbReference type="InterPro" id="IPR029038">
    <property type="entry name" value="MetRS_Zn"/>
</dbReference>
<dbReference type="Pfam" id="PF09334">
    <property type="entry name" value="tRNA-synt_1g"/>
    <property type="match status" value="1"/>
</dbReference>
<organism evidence="9 10">
    <name type="scientific">Streptomyces pini</name>
    <dbReference type="NCBI Taxonomy" id="1520580"/>
    <lineage>
        <taxon>Bacteria</taxon>
        <taxon>Bacillati</taxon>
        <taxon>Actinomycetota</taxon>
        <taxon>Actinomycetes</taxon>
        <taxon>Kitasatosporales</taxon>
        <taxon>Streptomycetaceae</taxon>
        <taxon>Streptomyces</taxon>
    </lineage>
</organism>
<dbReference type="GO" id="GO:0004825">
    <property type="term" value="F:methionine-tRNA ligase activity"/>
    <property type="evidence" value="ECO:0007669"/>
    <property type="project" value="UniProtKB-EC"/>
</dbReference>
<keyword evidence="1 7" id="KW-0436">Ligase</keyword>
<dbReference type="PANTHER" id="PTHR45765:SF1">
    <property type="entry name" value="METHIONINE--TRNA LIGASE, CYTOPLASMIC"/>
    <property type="match status" value="1"/>
</dbReference>
<dbReference type="EMBL" id="FOSG01000039">
    <property type="protein sequence ID" value="SFM00850.1"/>
    <property type="molecule type" value="Genomic_DNA"/>
</dbReference>
<evidence type="ECO:0000256" key="5">
    <source>
        <dbReference type="ARBA" id="ARBA00023146"/>
    </source>
</evidence>
<evidence type="ECO:0000313" key="9">
    <source>
        <dbReference type="EMBL" id="SFM00850.1"/>
    </source>
</evidence>
<sequence>MSSRLWITATPPASHGELHIGHLAGPYVAADVLSRYLRADGRSVLFVTGTSDHNSSVELRALRDGRKPQEVAEGYRQAICADLRRAGVEFDLITDPRSSAGYRQWVQNLFARLRADGVIAARTRLMPYCEPCERWLYGAHATGGCPHCGQPCRAGVCHACARPNDSGELLSPNCSLCGTAAVLRRCRRLYLPLEPFRDRLADHWRSSDLPPRVAALCEGLAEDGLPDVAVCHPAEWGLPVPGDDFEGHRIDVCFEDIAMHLYGCWPDHRAAPEETVHFCGAGHAFCQAVLLPVLVLAQGVKLRHSFRVNETLRLEKGKGETVGRRPALWALDLLTEFGSDTLRRHVLQCRPTDGTAPFRHSDLERTRQWLDSTWNDWLGRLFTAVREESEGLVPDAASGGAGWDVLHERLVRTAGELREAYDPRSFDPRRAVALLDEVVRSADDFGHANGYRWHGPTGPDRKAPAIVAQLRVAGALAAWARPVMPEGADRLASALGLPAGRAVGPEALTAPAAGTRLSPPSGPVFGF</sequence>
<evidence type="ECO:0000256" key="4">
    <source>
        <dbReference type="ARBA" id="ARBA00022917"/>
    </source>
</evidence>
<dbReference type="OrthoDB" id="9810191at2"/>
<evidence type="ECO:0000256" key="3">
    <source>
        <dbReference type="ARBA" id="ARBA00022840"/>
    </source>
</evidence>
<dbReference type="SUPFAM" id="SSF52374">
    <property type="entry name" value="Nucleotidylyl transferase"/>
    <property type="match status" value="1"/>
</dbReference>
<dbReference type="AlphaFoldDB" id="A0A1I4MCH2"/>
<dbReference type="InterPro" id="IPR015413">
    <property type="entry name" value="Methionyl/Leucyl_tRNA_Synth"/>
</dbReference>
<dbReference type="InterPro" id="IPR023458">
    <property type="entry name" value="Met-tRNA_ligase_1"/>
</dbReference>
<name>A0A1I4MCH2_9ACTN</name>
<comment type="similarity">
    <text evidence="7">Belongs to the class-I aminoacyl-tRNA synthetase family.</text>
</comment>
<dbReference type="GO" id="GO:0006431">
    <property type="term" value="P:methionyl-tRNA aminoacylation"/>
    <property type="evidence" value="ECO:0007669"/>
    <property type="project" value="TreeGrafter"/>
</dbReference>
<dbReference type="Proteomes" id="UP000198928">
    <property type="component" value="Unassembled WGS sequence"/>
</dbReference>
<comment type="catalytic activity">
    <reaction evidence="6">
        <text>tRNA(Met) + L-methionine + ATP = L-methionyl-tRNA(Met) + AMP + diphosphate</text>
        <dbReference type="Rhea" id="RHEA:13481"/>
        <dbReference type="Rhea" id="RHEA-COMP:9667"/>
        <dbReference type="Rhea" id="RHEA-COMP:9698"/>
        <dbReference type="ChEBI" id="CHEBI:30616"/>
        <dbReference type="ChEBI" id="CHEBI:33019"/>
        <dbReference type="ChEBI" id="CHEBI:57844"/>
        <dbReference type="ChEBI" id="CHEBI:78442"/>
        <dbReference type="ChEBI" id="CHEBI:78530"/>
        <dbReference type="ChEBI" id="CHEBI:456215"/>
        <dbReference type="EC" id="6.1.1.10"/>
    </reaction>
</comment>
<proteinExistence type="inferred from homology"/>
<evidence type="ECO:0000259" key="8">
    <source>
        <dbReference type="Pfam" id="PF09334"/>
    </source>
</evidence>
<protein>
    <submittedName>
        <fullName evidence="9">Methionyl-tRNA synthetase</fullName>
    </submittedName>
</protein>
<dbReference type="Gene3D" id="3.40.50.620">
    <property type="entry name" value="HUPs"/>
    <property type="match status" value="1"/>
</dbReference>
<keyword evidence="2 7" id="KW-0547">Nucleotide-binding</keyword>
<dbReference type="RefSeq" id="WP_093852597.1">
    <property type="nucleotide sequence ID" value="NZ_FOSG01000039.1"/>
</dbReference>
<accession>A0A1I4MCH2</accession>
<gene>
    <name evidence="9" type="ORF">SAMN05192584_13911</name>
</gene>
<keyword evidence="5 7" id="KW-0030">Aminoacyl-tRNA synthetase</keyword>
<dbReference type="Gene3D" id="1.10.730.10">
    <property type="entry name" value="Isoleucyl-tRNA Synthetase, Domain 1"/>
    <property type="match status" value="1"/>
</dbReference>
<dbReference type="GO" id="GO:0005524">
    <property type="term" value="F:ATP binding"/>
    <property type="evidence" value="ECO:0007669"/>
    <property type="project" value="UniProtKB-KW"/>
</dbReference>
<dbReference type="Gene3D" id="2.20.28.20">
    <property type="entry name" value="Methionyl-tRNA synthetase, Zn-domain"/>
    <property type="match status" value="1"/>
</dbReference>
<evidence type="ECO:0000313" key="10">
    <source>
        <dbReference type="Proteomes" id="UP000198928"/>
    </source>
</evidence>
<keyword evidence="10" id="KW-1185">Reference proteome</keyword>
<keyword evidence="3 7" id="KW-0067">ATP-binding</keyword>
<reference evidence="10" key="1">
    <citation type="submission" date="2016-10" db="EMBL/GenBank/DDBJ databases">
        <authorList>
            <person name="Varghese N."/>
            <person name="Submissions S."/>
        </authorList>
    </citation>
    <scope>NUCLEOTIDE SEQUENCE [LARGE SCALE GENOMIC DNA]</scope>
    <source>
        <strain evidence="10">PL19</strain>
    </source>
</reference>